<reference evidence="2 3" key="1">
    <citation type="submission" date="2017-07" db="EMBL/GenBank/DDBJ databases">
        <title>Isolation and whole genome analysis of endospore-forming bacteria from heroin.</title>
        <authorList>
            <person name="Kalinowski J."/>
            <person name="Ahrens B."/>
            <person name="Al-Dilaimi A."/>
            <person name="Winkler A."/>
            <person name="Wibberg D."/>
            <person name="Schleenbecker U."/>
            <person name="Ruckert C."/>
            <person name="Wolfel R."/>
            <person name="Grass G."/>
        </authorList>
    </citation>
    <scope>NUCLEOTIDE SEQUENCE [LARGE SCALE GENOMIC DNA]</scope>
    <source>
        <strain evidence="2 3">7537-G1</strain>
    </source>
</reference>
<keyword evidence="1" id="KW-1133">Transmembrane helix</keyword>
<name>A0A268ERL8_9BACL</name>
<feature type="transmembrane region" description="Helical" evidence="1">
    <location>
        <begin position="130"/>
        <end position="153"/>
    </location>
</feature>
<sequence length="207" mass="24121">MQWIAMITMLIDHIGLVFFPDQEMWRVIGRIAFPIYVYALVQGHFHTSSRPRYMMRLAVIAVISQIPYQLALDPYGLNVVVTLFVGAVILYLLDRSESAILSVILVIAACVVMNDLPFDYGAYGLLLILIFRYASSVWLVPCHIMLNLLFWLLNNWEMQMWSVLPTVVIAYGPEFWKRLESMQVSRWVWRSFYPLHLVLIALARYIM</sequence>
<protein>
    <submittedName>
        <fullName evidence="2">Conjugal transfer protein TraX</fullName>
    </submittedName>
</protein>
<gene>
    <name evidence="2" type="ORF">CHH67_14005</name>
</gene>
<keyword evidence="1" id="KW-0472">Membrane</keyword>
<dbReference type="Proteomes" id="UP000215596">
    <property type="component" value="Unassembled WGS sequence"/>
</dbReference>
<evidence type="ECO:0000256" key="1">
    <source>
        <dbReference type="SAM" id="Phobius"/>
    </source>
</evidence>
<dbReference type="Pfam" id="PF05857">
    <property type="entry name" value="TraX"/>
    <property type="match status" value="1"/>
</dbReference>
<keyword evidence="1" id="KW-0812">Transmembrane</keyword>
<dbReference type="AlphaFoldDB" id="A0A268ERL8"/>
<dbReference type="InterPro" id="IPR008875">
    <property type="entry name" value="TraX"/>
</dbReference>
<feature type="transmembrane region" description="Helical" evidence="1">
    <location>
        <begin position="76"/>
        <end position="93"/>
    </location>
</feature>
<dbReference type="OrthoDB" id="9781069at2"/>
<accession>A0A268ERL8</accession>
<feature type="transmembrane region" description="Helical" evidence="1">
    <location>
        <begin position="24"/>
        <end position="41"/>
    </location>
</feature>
<feature type="transmembrane region" description="Helical" evidence="1">
    <location>
        <begin position="187"/>
        <end position="206"/>
    </location>
</feature>
<dbReference type="RefSeq" id="WP_095265816.1">
    <property type="nucleotide sequence ID" value="NZ_NPBY01000044.1"/>
</dbReference>
<proteinExistence type="predicted"/>
<evidence type="ECO:0000313" key="3">
    <source>
        <dbReference type="Proteomes" id="UP000215596"/>
    </source>
</evidence>
<dbReference type="EMBL" id="NPBY01000044">
    <property type="protein sequence ID" value="PAD75754.1"/>
    <property type="molecule type" value="Genomic_DNA"/>
</dbReference>
<evidence type="ECO:0000313" key="2">
    <source>
        <dbReference type="EMBL" id="PAD75754.1"/>
    </source>
</evidence>
<organism evidence="2 3">
    <name type="scientific">Paenibacillus campinasensis</name>
    <dbReference type="NCBI Taxonomy" id="66347"/>
    <lineage>
        <taxon>Bacteria</taxon>
        <taxon>Bacillati</taxon>
        <taxon>Bacillota</taxon>
        <taxon>Bacilli</taxon>
        <taxon>Bacillales</taxon>
        <taxon>Paenibacillaceae</taxon>
        <taxon>Paenibacillus</taxon>
    </lineage>
</organism>
<comment type="caution">
    <text evidence="2">The sequence shown here is derived from an EMBL/GenBank/DDBJ whole genome shotgun (WGS) entry which is preliminary data.</text>
</comment>
<feature type="transmembrane region" description="Helical" evidence="1">
    <location>
        <begin position="100"/>
        <end position="118"/>
    </location>
</feature>